<feature type="transmembrane region" description="Helical" evidence="2">
    <location>
        <begin position="12"/>
        <end position="30"/>
    </location>
</feature>
<dbReference type="InterPro" id="IPR052163">
    <property type="entry name" value="DGC-Regulatory_Protein"/>
</dbReference>
<feature type="domain" description="GGDEF" evidence="4">
    <location>
        <begin position="407"/>
        <end position="542"/>
    </location>
</feature>
<keyword evidence="2" id="KW-0812">Transmembrane</keyword>
<evidence type="ECO:0000313" key="5">
    <source>
        <dbReference type="EMBL" id="MYL83254.1"/>
    </source>
</evidence>
<evidence type="ECO:0000256" key="1">
    <source>
        <dbReference type="SAM" id="Coils"/>
    </source>
</evidence>
<dbReference type="EMBL" id="WVUD01000012">
    <property type="protein sequence ID" value="MYL83254.1"/>
    <property type="molecule type" value="Genomic_DNA"/>
</dbReference>
<name>A0A7C9MV31_9BACT</name>
<comment type="caution">
    <text evidence="5">The sequence shown here is derived from an EMBL/GenBank/DDBJ whole genome shotgun (WGS) entry which is preliminary data.</text>
</comment>
<gene>
    <name evidence="5" type="ORF">GTA51_08930</name>
</gene>
<dbReference type="Gene3D" id="3.30.70.270">
    <property type="match status" value="1"/>
</dbReference>
<feature type="transmembrane region" description="Helical" evidence="2">
    <location>
        <begin position="296"/>
        <end position="314"/>
    </location>
</feature>
<reference evidence="5 6" key="1">
    <citation type="submission" date="2020-01" db="EMBL/GenBank/DDBJ databases">
        <title>Genome sequence of Desulfovibrio aerotolerans DSM 16695(T).</title>
        <authorList>
            <person name="Karnachuk O."/>
            <person name="Avakyan M."/>
            <person name="Mardanov A."/>
            <person name="Kadnikov V."/>
            <person name="Ravin N."/>
        </authorList>
    </citation>
    <scope>NUCLEOTIDE SEQUENCE [LARGE SCALE GENOMIC DNA]</scope>
    <source>
        <strain evidence="5 6">DSM 16695</strain>
    </source>
</reference>
<dbReference type="CDD" id="cd12914">
    <property type="entry name" value="PDC1_DGC_like"/>
    <property type="match status" value="1"/>
</dbReference>
<dbReference type="GO" id="GO:0016020">
    <property type="term" value="C:membrane"/>
    <property type="evidence" value="ECO:0007669"/>
    <property type="project" value="InterPro"/>
</dbReference>
<keyword evidence="1" id="KW-0175">Coiled coil</keyword>
<sequence length="549" mass="59184">MTLKLPIATRFALTLVVVLLVNTGLLLYFVQRDASRQISTEVGNSLAETALQLSDRLDKDMWARSRELDVFKKLNTFNFEGNIEAVQTAIDDLTRAIPSFSWIGFTDAQGLVLAATGRVLVGQDLSKRPVFSQAREKPFVGDVHDAVLLAKLLPNPSGEPMKFVDLSSPLFDAHEQFIGVLAAHLSWQWVREIEQIYFSPLYEKAGIEVFIVSADGLVLLGPTGLIGQPLALPLIAAAKGQTAQHQTLLWPDGAEYLTGAAYGGGYLEYPGLGWTVLARQPAAVAFRKIHELQKTILLIGVLVSLSAIAVGVAVSHHLTRPLQNIVAASRQLLAGKLSNIPPYIGIPDIEILTTALRNLIANLTQTTREKEQMEVMAFADRLTSLPNRAAFQKDVEAITSHAPRKSQAVGVLYLDLDGFKPVNDTLGHPVGDLVLQAVAIRLKGCLRQGDVAYRLGGDEFGLILQVDAGQAADALVASAARIIKSVNLPIPVGDHTVRVGCSIGGAVWPMDSASLDEVVCFADTALYASKKAGKNTFTLHQPGPLPHLS</sequence>
<dbReference type="RefSeq" id="WP_160960404.1">
    <property type="nucleotide sequence ID" value="NZ_WVUD01000012.1"/>
</dbReference>
<dbReference type="PROSITE" id="PS50885">
    <property type="entry name" value="HAMP"/>
    <property type="match status" value="1"/>
</dbReference>
<keyword evidence="2" id="KW-0472">Membrane</keyword>
<dbReference type="Gene3D" id="6.10.340.10">
    <property type="match status" value="1"/>
</dbReference>
<dbReference type="InterPro" id="IPR003660">
    <property type="entry name" value="HAMP_dom"/>
</dbReference>
<dbReference type="SMART" id="SM00267">
    <property type="entry name" value="GGDEF"/>
    <property type="match status" value="1"/>
</dbReference>
<evidence type="ECO:0000313" key="6">
    <source>
        <dbReference type="Proteomes" id="UP000482487"/>
    </source>
</evidence>
<dbReference type="InterPro" id="IPR043128">
    <property type="entry name" value="Rev_trsase/Diguanyl_cyclase"/>
</dbReference>
<evidence type="ECO:0000259" key="3">
    <source>
        <dbReference type="PROSITE" id="PS50885"/>
    </source>
</evidence>
<keyword evidence="6" id="KW-1185">Reference proteome</keyword>
<evidence type="ECO:0000259" key="4">
    <source>
        <dbReference type="PROSITE" id="PS50887"/>
    </source>
</evidence>
<keyword evidence="2" id="KW-1133">Transmembrane helix</keyword>
<feature type="coiled-coil region" evidence="1">
    <location>
        <begin position="349"/>
        <end position="376"/>
    </location>
</feature>
<accession>A0A7C9MV31</accession>
<dbReference type="OrthoDB" id="9812260at2"/>
<evidence type="ECO:0000256" key="2">
    <source>
        <dbReference type="SAM" id="Phobius"/>
    </source>
</evidence>
<dbReference type="PANTHER" id="PTHR46663:SF2">
    <property type="entry name" value="GGDEF DOMAIN-CONTAINING PROTEIN"/>
    <property type="match status" value="1"/>
</dbReference>
<dbReference type="InterPro" id="IPR029787">
    <property type="entry name" value="Nucleotide_cyclase"/>
</dbReference>
<proteinExistence type="predicted"/>
<dbReference type="Proteomes" id="UP000482487">
    <property type="component" value="Unassembled WGS sequence"/>
</dbReference>
<protein>
    <submittedName>
        <fullName evidence="5">Diguanylate cyclase</fullName>
    </submittedName>
</protein>
<dbReference type="GO" id="GO:0007165">
    <property type="term" value="P:signal transduction"/>
    <property type="evidence" value="ECO:0007669"/>
    <property type="project" value="InterPro"/>
</dbReference>
<dbReference type="SUPFAM" id="SSF55073">
    <property type="entry name" value="Nucleotide cyclase"/>
    <property type="match status" value="1"/>
</dbReference>
<dbReference type="PROSITE" id="PS50887">
    <property type="entry name" value="GGDEF"/>
    <property type="match status" value="1"/>
</dbReference>
<dbReference type="AlphaFoldDB" id="A0A7C9MV31"/>
<dbReference type="Gene3D" id="3.30.450.20">
    <property type="entry name" value="PAS domain"/>
    <property type="match status" value="1"/>
</dbReference>
<dbReference type="InterPro" id="IPR000160">
    <property type="entry name" value="GGDEF_dom"/>
</dbReference>
<dbReference type="NCBIfam" id="TIGR00254">
    <property type="entry name" value="GGDEF"/>
    <property type="match status" value="1"/>
</dbReference>
<dbReference type="PANTHER" id="PTHR46663">
    <property type="entry name" value="DIGUANYLATE CYCLASE DGCT-RELATED"/>
    <property type="match status" value="1"/>
</dbReference>
<dbReference type="CDD" id="cd01949">
    <property type="entry name" value="GGDEF"/>
    <property type="match status" value="1"/>
</dbReference>
<feature type="domain" description="HAMP" evidence="3">
    <location>
        <begin position="316"/>
        <end position="368"/>
    </location>
</feature>
<organism evidence="5 6">
    <name type="scientific">Solidesulfovibrio aerotolerans</name>
    <dbReference type="NCBI Taxonomy" id="295255"/>
    <lineage>
        <taxon>Bacteria</taxon>
        <taxon>Pseudomonadati</taxon>
        <taxon>Thermodesulfobacteriota</taxon>
        <taxon>Desulfovibrionia</taxon>
        <taxon>Desulfovibrionales</taxon>
        <taxon>Desulfovibrionaceae</taxon>
        <taxon>Solidesulfovibrio</taxon>
    </lineage>
</organism>
<dbReference type="Pfam" id="PF00990">
    <property type="entry name" value="GGDEF"/>
    <property type="match status" value="1"/>
</dbReference>